<dbReference type="InterPro" id="IPR027417">
    <property type="entry name" value="P-loop_NTPase"/>
</dbReference>
<accession>A0ABT7Y9K3</accession>
<dbReference type="SUPFAM" id="SSF52540">
    <property type="entry name" value="P-loop containing nucleoside triphosphate hydrolases"/>
    <property type="match status" value="1"/>
</dbReference>
<keyword evidence="3 5" id="KW-0067">ATP-binding</keyword>
<dbReference type="InterPro" id="IPR051782">
    <property type="entry name" value="ABC_Transporter_VariousFunc"/>
</dbReference>
<name>A0ABT7Y9K3_9BACT</name>
<evidence type="ECO:0000313" key="6">
    <source>
        <dbReference type="Proteomes" id="UP001171916"/>
    </source>
</evidence>
<proteinExistence type="predicted"/>
<dbReference type="PANTHER" id="PTHR42939">
    <property type="entry name" value="ABC TRANSPORTER ATP-BINDING PROTEIN ALBC-RELATED"/>
    <property type="match status" value="1"/>
</dbReference>
<sequence length="211" mass="22996">MLELIDFRKSYGSDFHLEIGDLNLEAGIHLILGENGSGKSTLLKAVAGIHPFEGEIVLSGVSISKDPLEYRKLIGFAEAEPLFPDFLSLEDLIQVVVKAKSSSPTQVEDLKETLKIGDFSKQAIGSYSSGMLKKSALLLAFIGDPKLIILDEAFTTLDVGTQQSLTRLIERKSKEGTSFLLTSHQNEPITAFDFSSTISLNQGRIIEHEGA</sequence>
<organism evidence="5 6">
    <name type="scientific">Algoriphagus sediminis</name>
    <dbReference type="NCBI Taxonomy" id="3057113"/>
    <lineage>
        <taxon>Bacteria</taxon>
        <taxon>Pseudomonadati</taxon>
        <taxon>Bacteroidota</taxon>
        <taxon>Cytophagia</taxon>
        <taxon>Cytophagales</taxon>
        <taxon>Cyclobacteriaceae</taxon>
        <taxon>Algoriphagus</taxon>
    </lineage>
</organism>
<dbReference type="PANTHER" id="PTHR42939:SF1">
    <property type="entry name" value="ABC TRANSPORTER ATP-BINDING PROTEIN ALBC-RELATED"/>
    <property type="match status" value="1"/>
</dbReference>
<feature type="domain" description="ABC transporter" evidence="4">
    <location>
        <begin position="2"/>
        <end position="211"/>
    </location>
</feature>
<keyword evidence="1" id="KW-0813">Transport</keyword>
<keyword evidence="6" id="KW-1185">Reference proteome</keyword>
<reference evidence="5" key="1">
    <citation type="submission" date="2023-06" db="EMBL/GenBank/DDBJ databases">
        <title>Robiginitalea aurantiacus sp. nov. and Algoriphagus sediminis sp. nov., isolated from coastal sediment.</title>
        <authorList>
            <person name="Zhou Z.Y."/>
            <person name="An J."/>
            <person name="Jia Y.W."/>
            <person name="Du Z.J."/>
        </authorList>
    </citation>
    <scope>NUCLEOTIDE SEQUENCE</scope>
    <source>
        <strain evidence="5">C2-7</strain>
    </source>
</reference>
<keyword evidence="2" id="KW-0547">Nucleotide-binding</keyword>
<dbReference type="InterPro" id="IPR003593">
    <property type="entry name" value="AAA+_ATPase"/>
</dbReference>
<dbReference type="SMART" id="SM00382">
    <property type="entry name" value="AAA"/>
    <property type="match status" value="1"/>
</dbReference>
<dbReference type="Gene3D" id="3.40.50.300">
    <property type="entry name" value="P-loop containing nucleotide triphosphate hydrolases"/>
    <property type="match status" value="1"/>
</dbReference>
<dbReference type="EMBL" id="JAUEPH010000002">
    <property type="protein sequence ID" value="MDN3203193.1"/>
    <property type="molecule type" value="Genomic_DNA"/>
</dbReference>
<evidence type="ECO:0000313" key="5">
    <source>
        <dbReference type="EMBL" id="MDN3203193.1"/>
    </source>
</evidence>
<dbReference type="InterPro" id="IPR003439">
    <property type="entry name" value="ABC_transporter-like_ATP-bd"/>
</dbReference>
<evidence type="ECO:0000259" key="4">
    <source>
        <dbReference type="PROSITE" id="PS50893"/>
    </source>
</evidence>
<dbReference type="GO" id="GO:0005524">
    <property type="term" value="F:ATP binding"/>
    <property type="evidence" value="ECO:0007669"/>
    <property type="project" value="UniProtKB-KW"/>
</dbReference>
<dbReference type="Pfam" id="PF00005">
    <property type="entry name" value="ABC_tran"/>
    <property type="match status" value="1"/>
</dbReference>
<evidence type="ECO:0000256" key="3">
    <source>
        <dbReference type="ARBA" id="ARBA00022840"/>
    </source>
</evidence>
<protein>
    <submittedName>
        <fullName evidence="5">ABC transporter ATP-binding protein</fullName>
    </submittedName>
</protein>
<comment type="caution">
    <text evidence="5">The sequence shown here is derived from an EMBL/GenBank/DDBJ whole genome shotgun (WGS) entry which is preliminary data.</text>
</comment>
<evidence type="ECO:0000256" key="1">
    <source>
        <dbReference type="ARBA" id="ARBA00022448"/>
    </source>
</evidence>
<evidence type="ECO:0000256" key="2">
    <source>
        <dbReference type="ARBA" id="ARBA00022741"/>
    </source>
</evidence>
<gene>
    <name evidence="5" type="ORF">QVH07_03500</name>
</gene>
<dbReference type="Proteomes" id="UP001171916">
    <property type="component" value="Unassembled WGS sequence"/>
</dbReference>
<dbReference type="PROSITE" id="PS50893">
    <property type="entry name" value="ABC_TRANSPORTER_2"/>
    <property type="match status" value="1"/>
</dbReference>